<name>A0A4Y2HLJ5_ARAVE</name>
<dbReference type="AlphaFoldDB" id="A0A4Y2HLJ5"/>
<protein>
    <submittedName>
        <fullName evidence="1">Uncharacterized protein</fullName>
    </submittedName>
</protein>
<dbReference type="EMBL" id="BGPR01259169">
    <property type="protein sequence ID" value="GBM66223.1"/>
    <property type="molecule type" value="Genomic_DNA"/>
</dbReference>
<reference evidence="1 5" key="1">
    <citation type="journal article" date="2019" name="Sci. Rep.">
        <title>Orb-weaving spider Araneus ventricosus genome elucidates the spidroin gene catalogue.</title>
        <authorList>
            <person name="Kono N."/>
            <person name="Nakamura H."/>
            <person name="Ohtoshi R."/>
            <person name="Moran D.A.P."/>
            <person name="Shinohara A."/>
            <person name="Yoshida Y."/>
            <person name="Fujiwara M."/>
            <person name="Mori M."/>
            <person name="Tomita M."/>
            <person name="Arakawa K."/>
        </authorList>
    </citation>
    <scope>NUCLEOTIDE SEQUENCE [LARGE SCALE GENOMIC DNA]</scope>
</reference>
<dbReference type="Proteomes" id="UP000499080">
    <property type="component" value="Unassembled WGS sequence"/>
</dbReference>
<gene>
    <name evidence="1" type="ORF">AVEN_192222_1</name>
    <name evidence="2" type="ORF">AVEN_234616_1</name>
    <name evidence="3" type="ORF">AVEN_82871_1</name>
    <name evidence="4" type="ORF">AVEN_85198_1</name>
</gene>
<dbReference type="EMBL" id="BGPR01259212">
    <property type="protein sequence ID" value="GBM66335.1"/>
    <property type="molecule type" value="Genomic_DNA"/>
</dbReference>
<evidence type="ECO:0000313" key="5">
    <source>
        <dbReference type="Proteomes" id="UP000499080"/>
    </source>
</evidence>
<dbReference type="EMBL" id="BGPR01259208">
    <property type="protein sequence ID" value="GBM66322.1"/>
    <property type="molecule type" value="Genomic_DNA"/>
</dbReference>
<organism evidence="1 5">
    <name type="scientific">Araneus ventricosus</name>
    <name type="common">Orbweaver spider</name>
    <name type="synonym">Epeira ventricosa</name>
    <dbReference type="NCBI Taxonomy" id="182803"/>
    <lineage>
        <taxon>Eukaryota</taxon>
        <taxon>Metazoa</taxon>
        <taxon>Ecdysozoa</taxon>
        <taxon>Arthropoda</taxon>
        <taxon>Chelicerata</taxon>
        <taxon>Arachnida</taxon>
        <taxon>Araneae</taxon>
        <taxon>Araneomorphae</taxon>
        <taxon>Entelegynae</taxon>
        <taxon>Araneoidea</taxon>
        <taxon>Araneidae</taxon>
        <taxon>Araneus</taxon>
    </lineage>
</organism>
<evidence type="ECO:0000313" key="2">
    <source>
        <dbReference type="EMBL" id="GBM66223.1"/>
    </source>
</evidence>
<comment type="caution">
    <text evidence="1">The sequence shown here is derived from an EMBL/GenBank/DDBJ whole genome shotgun (WGS) entry which is preliminary data.</text>
</comment>
<proteinExistence type="predicted"/>
<evidence type="ECO:0000313" key="3">
    <source>
        <dbReference type="EMBL" id="GBM66322.1"/>
    </source>
</evidence>
<sequence length="76" mass="8767">MSLDVCQAAPATEILEERSTSKSTGLSSQMRFNICRWTYVRLLQLQKSWKKDPHQNQLTINIDEPLHVIPEEDILA</sequence>
<evidence type="ECO:0000313" key="4">
    <source>
        <dbReference type="EMBL" id="GBM66335.1"/>
    </source>
</evidence>
<evidence type="ECO:0000313" key="1">
    <source>
        <dbReference type="EMBL" id="GBM66202.1"/>
    </source>
</evidence>
<accession>A0A4Y2HLJ5</accession>
<dbReference type="EMBL" id="BGPR01259161">
    <property type="protein sequence ID" value="GBM66202.1"/>
    <property type="molecule type" value="Genomic_DNA"/>
</dbReference>
<keyword evidence="5" id="KW-1185">Reference proteome</keyword>